<sequence>MGFGFEFCVCCDGKVSNTVLDFRTNHQKSTPHRLSLSTVYVFYFGHRRIKTGEKTQRVFLEGERGKMESKEEVMMVEIEAQTETGAPMDEVISVELPAPPSWKKLFIPKKSGTPRKSEIVFIAPTGEEIGNRRLLEQYLKSHPGGPAISEFDWSTGETPRRSARISEKVKATPPKEEPLKKRSRKSSGSKKDGKEEGNAAPTGPEEIEMKDEEGNEKNIPVVEEDKDGFDNRQAENGDNPKDEPKEIEKVDADPDISSKDKKGSDAGETENGHTESPAGSENTPQVKEGEKQDHEGGSDVVVNSEFIRMDETTKHCSKTNGQDAIQGKTEGLEEAEKQGNEVAETVTPTEHTVAIASEVNQSEEEAVKIEMEQENSSPNKKENDSQDNKENREDPGNVVIEQVNGVVEGEKQNDQNETAAAPDNEVKGNQDVSTNGVKCNVQAEDRSVEHDNLVKENGKL</sequence>
<keyword evidence="5" id="KW-0539">Nucleus</keyword>
<reference evidence="8 9" key="1">
    <citation type="submission" date="2024-03" db="EMBL/GenBank/DDBJ databases">
        <authorList>
            <person name="Gkanogiannis A."/>
            <person name="Becerra Lopez-Lavalle L."/>
        </authorList>
    </citation>
    <scope>NUCLEOTIDE SEQUENCE [LARGE SCALE GENOMIC DNA]</scope>
</reference>
<feature type="compositionally biased region" description="Basic and acidic residues" evidence="6">
    <location>
        <begin position="330"/>
        <end position="339"/>
    </location>
</feature>
<evidence type="ECO:0000256" key="4">
    <source>
        <dbReference type="ARBA" id="ARBA00023163"/>
    </source>
</evidence>
<accession>A0ABP0YYT3</accession>
<feature type="region of interest" description="Disordered" evidence="6">
    <location>
        <begin position="141"/>
        <end position="435"/>
    </location>
</feature>
<dbReference type="Proteomes" id="UP001642487">
    <property type="component" value="Chromosome 6"/>
</dbReference>
<evidence type="ECO:0000313" key="9">
    <source>
        <dbReference type="Proteomes" id="UP001642487"/>
    </source>
</evidence>
<protein>
    <recommendedName>
        <fullName evidence="7">MBD domain-containing protein</fullName>
    </recommendedName>
</protein>
<feature type="compositionally biased region" description="Basic and acidic residues" evidence="6">
    <location>
        <begin position="443"/>
        <end position="460"/>
    </location>
</feature>
<proteinExistence type="predicted"/>
<keyword evidence="4" id="KW-0804">Transcription</keyword>
<keyword evidence="2" id="KW-0805">Transcription regulation</keyword>
<evidence type="ECO:0000256" key="2">
    <source>
        <dbReference type="ARBA" id="ARBA00023015"/>
    </source>
</evidence>
<keyword evidence="9" id="KW-1185">Reference proteome</keyword>
<feature type="region of interest" description="Disordered" evidence="6">
    <location>
        <begin position="441"/>
        <end position="460"/>
    </location>
</feature>
<dbReference type="InterPro" id="IPR016177">
    <property type="entry name" value="DNA-bd_dom_sf"/>
</dbReference>
<feature type="compositionally biased region" description="Basic and acidic residues" evidence="6">
    <location>
        <begin position="287"/>
        <end position="297"/>
    </location>
</feature>
<dbReference type="SUPFAM" id="SSF54171">
    <property type="entry name" value="DNA-binding domain"/>
    <property type="match status" value="1"/>
</dbReference>
<dbReference type="Gene3D" id="3.30.890.10">
    <property type="entry name" value="Methyl-cpg-binding Protein 2, Chain A"/>
    <property type="match status" value="1"/>
</dbReference>
<feature type="compositionally biased region" description="Basic and acidic residues" evidence="6">
    <location>
        <begin position="228"/>
        <end position="273"/>
    </location>
</feature>
<comment type="subcellular location">
    <subcellularLocation>
        <location evidence="1">Nucleus</location>
    </subcellularLocation>
</comment>
<feature type="compositionally biased region" description="Acidic residues" evidence="6">
    <location>
        <begin position="205"/>
        <end position="214"/>
    </location>
</feature>
<evidence type="ECO:0000259" key="7">
    <source>
        <dbReference type="PROSITE" id="PS50982"/>
    </source>
</evidence>
<dbReference type="EMBL" id="OZ021740">
    <property type="protein sequence ID" value="CAK9324578.1"/>
    <property type="molecule type" value="Genomic_DNA"/>
</dbReference>
<feature type="compositionally biased region" description="Basic and acidic residues" evidence="6">
    <location>
        <begin position="158"/>
        <end position="180"/>
    </location>
</feature>
<evidence type="ECO:0000313" key="8">
    <source>
        <dbReference type="EMBL" id="CAK9324578.1"/>
    </source>
</evidence>
<feature type="compositionally biased region" description="Basic and acidic residues" evidence="6">
    <location>
        <begin position="379"/>
        <end position="395"/>
    </location>
</feature>
<dbReference type="PANTHER" id="PTHR33729">
    <property type="entry name" value="METHYL-CPG BINDING DOMAIN CONTAINING PROTEIN, EXPRESSED"/>
    <property type="match status" value="1"/>
</dbReference>
<feature type="domain" description="MBD" evidence="7">
    <location>
        <begin position="88"/>
        <end position="158"/>
    </location>
</feature>
<dbReference type="PROSITE" id="PS50982">
    <property type="entry name" value="MBD"/>
    <property type="match status" value="1"/>
</dbReference>
<evidence type="ECO:0000256" key="5">
    <source>
        <dbReference type="ARBA" id="ARBA00023242"/>
    </source>
</evidence>
<evidence type="ECO:0000256" key="1">
    <source>
        <dbReference type="ARBA" id="ARBA00004123"/>
    </source>
</evidence>
<dbReference type="Pfam" id="PF01429">
    <property type="entry name" value="MBD"/>
    <property type="match status" value="1"/>
</dbReference>
<evidence type="ECO:0000256" key="3">
    <source>
        <dbReference type="ARBA" id="ARBA00023125"/>
    </source>
</evidence>
<name>A0ABP0YYT3_9ROSI</name>
<dbReference type="InterPro" id="IPR001739">
    <property type="entry name" value="Methyl_CpG_DNA-bd"/>
</dbReference>
<gene>
    <name evidence="8" type="ORF">CITCOLO1_LOCUS16816</name>
</gene>
<organism evidence="8 9">
    <name type="scientific">Citrullus colocynthis</name>
    <name type="common">colocynth</name>
    <dbReference type="NCBI Taxonomy" id="252529"/>
    <lineage>
        <taxon>Eukaryota</taxon>
        <taxon>Viridiplantae</taxon>
        <taxon>Streptophyta</taxon>
        <taxon>Embryophyta</taxon>
        <taxon>Tracheophyta</taxon>
        <taxon>Spermatophyta</taxon>
        <taxon>Magnoliopsida</taxon>
        <taxon>eudicotyledons</taxon>
        <taxon>Gunneridae</taxon>
        <taxon>Pentapetalae</taxon>
        <taxon>rosids</taxon>
        <taxon>fabids</taxon>
        <taxon>Cucurbitales</taxon>
        <taxon>Cucurbitaceae</taxon>
        <taxon>Benincaseae</taxon>
        <taxon>Citrullus</taxon>
    </lineage>
</organism>
<dbReference type="InterPro" id="IPR039622">
    <property type="entry name" value="MBD10/11"/>
</dbReference>
<keyword evidence="3" id="KW-0238">DNA-binding</keyword>
<dbReference type="PANTHER" id="PTHR33729:SF6">
    <property type="entry name" value="METHYL-CPG-BINDING DOMAIN-CONTAINING PROTEIN 11"/>
    <property type="match status" value="1"/>
</dbReference>
<evidence type="ECO:0000256" key="6">
    <source>
        <dbReference type="SAM" id="MobiDB-lite"/>
    </source>
</evidence>